<evidence type="ECO:0000313" key="9">
    <source>
        <dbReference type="EMBL" id="MYL18725.1"/>
    </source>
</evidence>
<dbReference type="CDD" id="cd07025">
    <property type="entry name" value="Peptidase_S66"/>
    <property type="match status" value="1"/>
</dbReference>
<feature type="active site" description="Nucleophile" evidence="6">
    <location>
        <position position="108"/>
    </location>
</feature>
<dbReference type="PIRSF" id="PIRSF028757">
    <property type="entry name" value="LD-carboxypeptidase"/>
    <property type="match status" value="1"/>
</dbReference>
<dbReference type="AlphaFoldDB" id="A0A845DQ92"/>
<feature type="active site" description="Charge relay system" evidence="6">
    <location>
        <position position="272"/>
    </location>
</feature>
<dbReference type="Gene3D" id="3.50.30.60">
    <property type="entry name" value="LD-carboxypeptidase A C-terminal domain-like"/>
    <property type="match status" value="1"/>
</dbReference>
<dbReference type="InterPro" id="IPR003507">
    <property type="entry name" value="S66_fam"/>
</dbReference>
<dbReference type="GO" id="GO:0008236">
    <property type="term" value="F:serine-type peptidase activity"/>
    <property type="evidence" value="ECO:0007669"/>
    <property type="project" value="UniProtKB-KW"/>
</dbReference>
<evidence type="ECO:0000256" key="4">
    <source>
        <dbReference type="ARBA" id="ARBA00022801"/>
    </source>
</evidence>
<dbReference type="Proteomes" id="UP000460949">
    <property type="component" value="Unassembled WGS sequence"/>
</dbReference>
<evidence type="ECO:0000313" key="10">
    <source>
        <dbReference type="Proteomes" id="UP000460949"/>
    </source>
</evidence>
<protein>
    <submittedName>
        <fullName evidence="9">LD-carboxypeptidase</fullName>
    </submittedName>
</protein>
<evidence type="ECO:0000259" key="7">
    <source>
        <dbReference type="Pfam" id="PF02016"/>
    </source>
</evidence>
<proteinExistence type="inferred from homology"/>
<evidence type="ECO:0000256" key="6">
    <source>
        <dbReference type="PIRSR" id="PIRSR028757-1"/>
    </source>
</evidence>
<dbReference type="GO" id="GO:0006508">
    <property type="term" value="P:proteolysis"/>
    <property type="evidence" value="ECO:0007669"/>
    <property type="project" value="UniProtKB-KW"/>
</dbReference>
<keyword evidence="3" id="KW-0645">Protease</keyword>
<dbReference type="RefSeq" id="WP_160835174.1">
    <property type="nucleotide sequence ID" value="NZ_WMET01000001.1"/>
</dbReference>
<dbReference type="PANTHER" id="PTHR30237:SF2">
    <property type="entry name" value="MUREIN TETRAPEPTIDE CARBOXYPEPTIDASE"/>
    <property type="match status" value="1"/>
</dbReference>
<evidence type="ECO:0000259" key="8">
    <source>
        <dbReference type="Pfam" id="PF17676"/>
    </source>
</evidence>
<comment type="similarity">
    <text evidence="1">Belongs to the peptidase S66 family.</text>
</comment>
<dbReference type="InterPro" id="IPR027461">
    <property type="entry name" value="Carboxypeptidase_A_C_sf"/>
</dbReference>
<dbReference type="InterPro" id="IPR040449">
    <property type="entry name" value="Peptidase_S66_N"/>
</dbReference>
<gene>
    <name evidence="9" type="ORF">GLW04_02420</name>
</gene>
<dbReference type="Gene3D" id="3.40.50.10740">
    <property type="entry name" value="Class I glutamine amidotransferase-like"/>
    <property type="match status" value="1"/>
</dbReference>
<keyword evidence="5" id="KW-0720">Serine protease</keyword>
<dbReference type="EMBL" id="WMET01000001">
    <property type="protein sequence ID" value="MYL18725.1"/>
    <property type="molecule type" value="Genomic_DNA"/>
</dbReference>
<evidence type="ECO:0000256" key="1">
    <source>
        <dbReference type="ARBA" id="ARBA00010233"/>
    </source>
</evidence>
<dbReference type="InterPro" id="IPR029062">
    <property type="entry name" value="Class_I_gatase-like"/>
</dbReference>
<keyword evidence="2 9" id="KW-0121">Carboxypeptidase</keyword>
<dbReference type="SUPFAM" id="SSF52317">
    <property type="entry name" value="Class I glutamine amidotransferase-like"/>
    <property type="match status" value="1"/>
</dbReference>
<dbReference type="InterPro" id="IPR027478">
    <property type="entry name" value="LdcA_N"/>
</dbReference>
<organism evidence="9 10">
    <name type="scientific">Halobacillus litoralis</name>
    <dbReference type="NCBI Taxonomy" id="45668"/>
    <lineage>
        <taxon>Bacteria</taxon>
        <taxon>Bacillati</taxon>
        <taxon>Bacillota</taxon>
        <taxon>Bacilli</taxon>
        <taxon>Bacillales</taxon>
        <taxon>Bacillaceae</taxon>
        <taxon>Halobacillus</taxon>
    </lineage>
</organism>
<comment type="caution">
    <text evidence="9">The sequence shown here is derived from an EMBL/GenBank/DDBJ whole genome shotgun (WGS) entry which is preliminary data.</text>
</comment>
<dbReference type="Pfam" id="PF02016">
    <property type="entry name" value="Peptidase_S66"/>
    <property type="match status" value="1"/>
</dbReference>
<dbReference type="PANTHER" id="PTHR30237">
    <property type="entry name" value="MURAMOYLTETRAPEPTIDE CARBOXYPEPTIDASE"/>
    <property type="match status" value="1"/>
</dbReference>
<dbReference type="SUPFAM" id="SSF141986">
    <property type="entry name" value="LD-carboxypeptidase A C-terminal domain-like"/>
    <property type="match status" value="1"/>
</dbReference>
<sequence length="302" mass="32684">MIKPNALRAGDRVTVVAPAGKPDHEHLKQGIKVLENIGLEVTIGPHVFSDEEGTEAVEQQVKDLYEAFADPSVRGVFCATGGFGSAKIASLLDYEGIKKNPKIFWGYSDITYLLNAIQKNSRLVTFHGPMVASDLNDEQRAEQTESSLSMPFIEKTMVFSDRHSSLEVLAEGEGRGHLAGGNLTLLTNGLGTPHQVDADGAVLLIEEVGEPAFLIDLKLTHLKQAGVFDSIRGVVLGNFQVEADEEEKVSKVLRDFFAYASFPVVKNFPFGHRQPNYGVPLGVNVKLTTSPPQLVVDSGVSG</sequence>
<name>A0A845DQ92_9BACI</name>
<keyword evidence="4" id="KW-0378">Hydrolase</keyword>
<accession>A0A845DQ92</accession>
<evidence type="ECO:0000256" key="5">
    <source>
        <dbReference type="ARBA" id="ARBA00022825"/>
    </source>
</evidence>
<dbReference type="Pfam" id="PF17676">
    <property type="entry name" value="Peptidase_S66C"/>
    <property type="match status" value="1"/>
</dbReference>
<feature type="domain" description="LD-carboxypeptidase N-terminal" evidence="7">
    <location>
        <begin position="13"/>
        <end position="128"/>
    </location>
</feature>
<reference evidence="9 10" key="1">
    <citation type="submission" date="2019-11" db="EMBL/GenBank/DDBJ databases">
        <title>Genome sequences of 17 halophilic strains isolated from different environments.</title>
        <authorList>
            <person name="Furrow R.E."/>
        </authorList>
    </citation>
    <scope>NUCLEOTIDE SEQUENCE [LARGE SCALE GENOMIC DNA]</scope>
    <source>
        <strain evidence="9 10">22511_23_Filter</strain>
    </source>
</reference>
<feature type="domain" description="LD-carboxypeptidase C-terminal" evidence="8">
    <location>
        <begin position="175"/>
        <end position="287"/>
    </location>
</feature>
<evidence type="ECO:0000256" key="3">
    <source>
        <dbReference type="ARBA" id="ARBA00022670"/>
    </source>
</evidence>
<dbReference type="GO" id="GO:0004180">
    <property type="term" value="F:carboxypeptidase activity"/>
    <property type="evidence" value="ECO:0007669"/>
    <property type="project" value="UniProtKB-KW"/>
</dbReference>
<evidence type="ECO:0000256" key="2">
    <source>
        <dbReference type="ARBA" id="ARBA00022645"/>
    </source>
</evidence>
<dbReference type="InterPro" id="IPR040921">
    <property type="entry name" value="Peptidase_S66C"/>
</dbReference>
<feature type="active site" description="Charge relay system" evidence="6">
    <location>
        <position position="206"/>
    </location>
</feature>